<dbReference type="Gene3D" id="1.20.1260.10">
    <property type="match status" value="1"/>
</dbReference>
<dbReference type="PANTHER" id="PTHR42637">
    <property type="entry name" value="TRNA-(MS[2]IO[6]A)-HYDROXYLASE"/>
    <property type="match status" value="1"/>
</dbReference>
<dbReference type="GO" id="GO:0045301">
    <property type="term" value="F:tRNA 2-(methylsulfanyl)-N(6)-isopentenyladenosine(37) hydroxylase activity"/>
    <property type="evidence" value="ECO:0007669"/>
    <property type="project" value="InterPro"/>
</dbReference>
<dbReference type="Proteomes" id="UP000318017">
    <property type="component" value="Chromosome"/>
</dbReference>
<dbReference type="CDD" id="cd07910">
    <property type="entry name" value="MiaE"/>
    <property type="match status" value="1"/>
</dbReference>
<protein>
    <submittedName>
        <fullName evidence="1">tRNA-(MS[2]IO[6]A)-hydroxylase (MiaE)</fullName>
    </submittedName>
</protein>
<reference evidence="1 2" key="1">
    <citation type="submission" date="2019-02" db="EMBL/GenBank/DDBJ databases">
        <title>Deep-cultivation of Planctomycetes and their phenomic and genomic characterization uncovers novel biology.</title>
        <authorList>
            <person name="Wiegand S."/>
            <person name="Jogler M."/>
            <person name="Boedeker C."/>
            <person name="Pinto D."/>
            <person name="Vollmers J."/>
            <person name="Rivas-Marin E."/>
            <person name="Kohn T."/>
            <person name="Peeters S.H."/>
            <person name="Heuer A."/>
            <person name="Rast P."/>
            <person name="Oberbeckmann S."/>
            <person name="Bunk B."/>
            <person name="Jeske O."/>
            <person name="Meyerdierks A."/>
            <person name="Storesund J.E."/>
            <person name="Kallscheuer N."/>
            <person name="Luecker S."/>
            <person name="Lage O.M."/>
            <person name="Pohl T."/>
            <person name="Merkel B.J."/>
            <person name="Hornburger P."/>
            <person name="Mueller R.-W."/>
            <person name="Bruemmer F."/>
            <person name="Labrenz M."/>
            <person name="Spormann A.M."/>
            <person name="Op den Camp H."/>
            <person name="Overmann J."/>
            <person name="Amann R."/>
            <person name="Jetten M.S.M."/>
            <person name="Mascher T."/>
            <person name="Medema M.H."/>
            <person name="Devos D.P."/>
            <person name="Kaster A.-K."/>
            <person name="Ovreas L."/>
            <person name="Rohde M."/>
            <person name="Galperin M.Y."/>
            <person name="Jogler C."/>
        </authorList>
    </citation>
    <scope>NUCLEOTIDE SEQUENCE [LARGE SCALE GENOMIC DNA]</scope>
    <source>
        <strain evidence="1 2">Q31a</strain>
    </source>
</reference>
<dbReference type="Pfam" id="PF06175">
    <property type="entry name" value="MiaE"/>
    <property type="match status" value="1"/>
</dbReference>
<sequence length="207" mass="23595">MARFSTPVSLRNSARSMLNLQSTSSSRWLDQVDSSLEEILIDHAHCEHKAAATAMSLMGGYIENQELCREMTLIVEEELEHFHLVIQLLKKRGIAFQRQQPGNYGKSLKALVRPNEPQRVVDRLLVAGIIEARSCERFNLLAEHVQDAELAEFYRSLFESEARHHTTYVRLAKQFADDATVKQRLRELASQEAEIIAQGSPLPRMHS</sequence>
<dbReference type="KEGG" id="ahel:Q31a_57900"/>
<name>A0A518GFM5_9BACT</name>
<dbReference type="SUPFAM" id="SSF47240">
    <property type="entry name" value="Ferritin-like"/>
    <property type="match status" value="1"/>
</dbReference>
<evidence type="ECO:0000313" key="2">
    <source>
        <dbReference type="Proteomes" id="UP000318017"/>
    </source>
</evidence>
<proteinExistence type="predicted"/>
<gene>
    <name evidence="1" type="ORF">Q31a_57900</name>
</gene>
<evidence type="ECO:0000313" key="1">
    <source>
        <dbReference type="EMBL" id="QDV27401.1"/>
    </source>
</evidence>
<dbReference type="InterPro" id="IPR009078">
    <property type="entry name" value="Ferritin-like_SF"/>
</dbReference>
<dbReference type="EMBL" id="CP036298">
    <property type="protein sequence ID" value="QDV27401.1"/>
    <property type="molecule type" value="Genomic_DNA"/>
</dbReference>
<dbReference type="RefSeq" id="WP_231690946.1">
    <property type="nucleotide sequence ID" value="NZ_CP036298.1"/>
</dbReference>
<dbReference type="PANTHER" id="PTHR42637:SF1">
    <property type="entry name" value="TRNA 2-(METHYLSULFANYL)-N(6)-ISOPENTENYLADENOSINE(37) HYDROXYLASE"/>
    <property type="match status" value="1"/>
</dbReference>
<dbReference type="InterPro" id="IPR012347">
    <property type="entry name" value="Ferritin-like"/>
</dbReference>
<dbReference type="AlphaFoldDB" id="A0A518GFM5"/>
<dbReference type="GO" id="GO:0006400">
    <property type="term" value="P:tRNA modification"/>
    <property type="evidence" value="ECO:0007669"/>
    <property type="project" value="InterPro"/>
</dbReference>
<keyword evidence="2" id="KW-1185">Reference proteome</keyword>
<dbReference type="PIRSF" id="PIRSF020736">
    <property type="entry name" value="MiaE"/>
    <property type="match status" value="1"/>
</dbReference>
<dbReference type="InterPro" id="IPR010386">
    <property type="entry name" value="tRNA-Hydrxlase_MiaE"/>
</dbReference>
<organism evidence="1 2">
    <name type="scientific">Aureliella helgolandensis</name>
    <dbReference type="NCBI Taxonomy" id="2527968"/>
    <lineage>
        <taxon>Bacteria</taxon>
        <taxon>Pseudomonadati</taxon>
        <taxon>Planctomycetota</taxon>
        <taxon>Planctomycetia</taxon>
        <taxon>Pirellulales</taxon>
        <taxon>Pirellulaceae</taxon>
        <taxon>Aureliella</taxon>
    </lineage>
</organism>
<accession>A0A518GFM5</accession>